<evidence type="ECO:0000313" key="2">
    <source>
        <dbReference type="EMBL" id="KFI58799.1"/>
    </source>
</evidence>
<sequence>MLDTIADPEDMRHCCRPSRLPVFDGVLTLRNDGQGTKFHITAVMPNLTEGQAQAMAQLTSRITCLCAEVLRGHQPFDCLELAMTEECLDRLETYGYLITEYVLPQTSYDGVFAQAYPPIPLLINGMFTDERQFSASVLLGIGNKTCWCTFAFRNTGSRWVCTVADMG</sequence>
<dbReference type="STRING" id="561180.BIFGAL_03232"/>
<evidence type="ECO:0000313" key="4">
    <source>
        <dbReference type="Proteomes" id="UP000029074"/>
    </source>
</evidence>
<dbReference type="OrthoDB" id="3238427at2"/>
<name>D1NTR6_9BIFI</name>
<reference evidence="1 3" key="1">
    <citation type="submission" date="2009-11" db="EMBL/GenBank/DDBJ databases">
        <authorList>
            <person name="Weinstock G."/>
            <person name="Sodergren E."/>
            <person name="Clifton S."/>
            <person name="Fulton L."/>
            <person name="Fulton B."/>
            <person name="Courtney L."/>
            <person name="Fronick C."/>
            <person name="Harrison M."/>
            <person name="Strong C."/>
            <person name="Farmer C."/>
            <person name="Delahaunty K."/>
            <person name="Markovic C."/>
            <person name="Hall O."/>
            <person name="Minx P."/>
            <person name="Tomlinson C."/>
            <person name="Mitreva M."/>
            <person name="Nelson J."/>
            <person name="Hou S."/>
            <person name="Wollam A."/>
            <person name="Pepin K.H."/>
            <person name="Johnson M."/>
            <person name="Bhonagiri V."/>
            <person name="Nash W.E."/>
            <person name="Warren W."/>
            <person name="Chinwalla A."/>
            <person name="Mardis E.R."/>
            <person name="Wilson R.K."/>
        </authorList>
    </citation>
    <scope>NUCLEOTIDE SEQUENCE [LARGE SCALE GENOMIC DNA]</scope>
    <source>
        <strain evidence="1 3">DSM 20093</strain>
    </source>
</reference>
<dbReference type="Proteomes" id="UP000029074">
    <property type="component" value="Unassembled WGS sequence"/>
</dbReference>
<comment type="caution">
    <text evidence="1">The sequence shown here is derived from an EMBL/GenBank/DDBJ whole genome shotgun (WGS) entry which is preliminary data.</text>
</comment>
<organism evidence="1 3">
    <name type="scientific">Bifidobacterium gallicum DSM 20093 = LMG 11596</name>
    <dbReference type="NCBI Taxonomy" id="561180"/>
    <lineage>
        <taxon>Bacteria</taxon>
        <taxon>Bacillati</taxon>
        <taxon>Actinomycetota</taxon>
        <taxon>Actinomycetes</taxon>
        <taxon>Bifidobacteriales</taxon>
        <taxon>Bifidobacteriaceae</taxon>
        <taxon>Bifidobacterium</taxon>
    </lineage>
</organism>
<reference evidence="2 4" key="2">
    <citation type="submission" date="2014-03" db="EMBL/GenBank/DDBJ databases">
        <title>Genomics of Bifidobacteria.</title>
        <authorList>
            <person name="Ventura M."/>
            <person name="Milani C."/>
            <person name="Lugli G.A."/>
        </authorList>
    </citation>
    <scope>NUCLEOTIDE SEQUENCE [LARGE SCALE GENOMIC DNA]</scope>
    <source>
        <strain evidence="2 4">LMG 11596</strain>
    </source>
</reference>
<keyword evidence="4" id="KW-1185">Reference proteome</keyword>
<dbReference type="EMBL" id="ABXB03000002">
    <property type="protein sequence ID" value="EFA23120.1"/>
    <property type="molecule type" value="Genomic_DNA"/>
</dbReference>
<dbReference type="eggNOG" id="ENOG5032AI7">
    <property type="taxonomic scope" value="Bacteria"/>
</dbReference>
<dbReference type="Proteomes" id="UP000003656">
    <property type="component" value="Unassembled WGS sequence"/>
</dbReference>
<dbReference type="EMBL" id="JGYW01000005">
    <property type="protein sequence ID" value="KFI58799.1"/>
    <property type="molecule type" value="Genomic_DNA"/>
</dbReference>
<dbReference type="RefSeq" id="WP_006294664.1">
    <property type="nucleotide sequence ID" value="NZ_ABXB03000002.1"/>
</dbReference>
<accession>D1NTR6</accession>
<dbReference type="AlphaFoldDB" id="D1NTR6"/>
<gene>
    <name evidence="2" type="ORF">BGLCM_1093</name>
    <name evidence="1" type="ORF">BIFGAL_03232</name>
</gene>
<protein>
    <submittedName>
        <fullName evidence="1">Uncharacterized protein</fullName>
    </submittedName>
</protein>
<evidence type="ECO:0000313" key="1">
    <source>
        <dbReference type="EMBL" id="EFA23120.1"/>
    </source>
</evidence>
<evidence type="ECO:0000313" key="3">
    <source>
        <dbReference type="Proteomes" id="UP000003656"/>
    </source>
</evidence>
<proteinExistence type="predicted"/>